<protein>
    <submittedName>
        <fullName evidence="11">Signal transduction histidine kinase, hybrid-type, ethylene sensor isoform 1</fullName>
    </submittedName>
</protein>
<dbReference type="InterPro" id="IPR032675">
    <property type="entry name" value="LRR_dom_sf"/>
</dbReference>
<dbReference type="EMBL" id="VEPZ02000370">
    <property type="protein sequence ID" value="KAE8726396.1"/>
    <property type="molecule type" value="Genomic_DNA"/>
</dbReference>
<keyword evidence="12" id="KW-1185">Reference proteome</keyword>
<keyword evidence="4" id="KW-0433">Leucine-rich repeat</keyword>
<evidence type="ECO:0000256" key="3">
    <source>
        <dbReference type="ARBA" id="ARBA00022475"/>
    </source>
</evidence>
<keyword evidence="11" id="KW-0808">Transferase</keyword>
<keyword evidence="11" id="KW-0418">Kinase</keyword>
<dbReference type="Proteomes" id="UP000436088">
    <property type="component" value="Unassembled WGS sequence"/>
</dbReference>
<reference evidence="11" key="1">
    <citation type="submission" date="2019-09" db="EMBL/GenBank/DDBJ databases">
        <title>Draft genome information of white flower Hibiscus syriacus.</title>
        <authorList>
            <person name="Kim Y.-M."/>
        </authorList>
    </citation>
    <scope>NUCLEOTIDE SEQUENCE [LARGE SCALE GENOMIC DNA]</scope>
    <source>
        <strain evidence="11">YM2019G1</strain>
    </source>
</reference>
<dbReference type="GO" id="GO:0005886">
    <property type="term" value="C:plasma membrane"/>
    <property type="evidence" value="ECO:0007669"/>
    <property type="project" value="UniProtKB-SubCell"/>
</dbReference>
<keyword evidence="3" id="KW-1003">Cell membrane</keyword>
<keyword evidence="7" id="KW-1133">Transmembrane helix</keyword>
<dbReference type="SUPFAM" id="SSF52058">
    <property type="entry name" value="L domain-like"/>
    <property type="match status" value="1"/>
</dbReference>
<evidence type="ECO:0000256" key="8">
    <source>
        <dbReference type="ARBA" id="ARBA00023136"/>
    </source>
</evidence>
<comment type="subcellular location">
    <subcellularLocation>
        <location evidence="1">Cell membrane</location>
        <topology evidence="1">Single-pass type I membrane protein</topology>
    </subcellularLocation>
</comment>
<keyword evidence="9" id="KW-0675">Receptor</keyword>
<keyword evidence="10" id="KW-0325">Glycoprotein</keyword>
<evidence type="ECO:0000313" key="11">
    <source>
        <dbReference type="EMBL" id="KAE8726396.1"/>
    </source>
</evidence>
<dbReference type="SMART" id="SM00369">
    <property type="entry name" value="LRR_TYP"/>
    <property type="match status" value="4"/>
</dbReference>
<evidence type="ECO:0000256" key="9">
    <source>
        <dbReference type="ARBA" id="ARBA00023170"/>
    </source>
</evidence>
<evidence type="ECO:0000256" key="5">
    <source>
        <dbReference type="ARBA" id="ARBA00022692"/>
    </source>
</evidence>
<dbReference type="PANTHER" id="PTHR27004:SF439">
    <property type="entry name" value="LEUCINE-RICH REPEAT-CONTAINING N-TERMINAL PLANT-TYPE DOMAIN-CONTAINING PROTEIN"/>
    <property type="match status" value="1"/>
</dbReference>
<name>A0A6A3CCA4_HIBSY</name>
<keyword evidence="8" id="KW-0472">Membrane</keyword>
<evidence type="ECO:0000256" key="6">
    <source>
        <dbReference type="ARBA" id="ARBA00022737"/>
    </source>
</evidence>
<evidence type="ECO:0000256" key="1">
    <source>
        <dbReference type="ARBA" id="ARBA00004251"/>
    </source>
</evidence>
<organism evidence="11 12">
    <name type="scientific">Hibiscus syriacus</name>
    <name type="common">Rose of Sharon</name>
    <dbReference type="NCBI Taxonomy" id="106335"/>
    <lineage>
        <taxon>Eukaryota</taxon>
        <taxon>Viridiplantae</taxon>
        <taxon>Streptophyta</taxon>
        <taxon>Embryophyta</taxon>
        <taxon>Tracheophyta</taxon>
        <taxon>Spermatophyta</taxon>
        <taxon>Magnoliopsida</taxon>
        <taxon>eudicotyledons</taxon>
        <taxon>Gunneridae</taxon>
        <taxon>Pentapetalae</taxon>
        <taxon>rosids</taxon>
        <taxon>malvids</taxon>
        <taxon>Malvales</taxon>
        <taxon>Malvaceae</taxon>
        <taxon>Malvoideae</taxon>
        <taxon>Hibiscus</taxon>
    </lineage>
</organism>
<dbReference type="AlphaFoldDB" id="A0A6A3CCA4"/>
<evidence type="ECO:0000256" key="2">
    <source>
        <dbReference type="ARBA" id="ARBA00009592"/>
    </source>
</evidence>
<keyword evidence="5" id="KW-0812">Transmembrane</keyword>
<comment type="caution">
    <text evidence="11">The sequence shown here is derived from an EMBL/GenBank/DDBJ whole genome shotgun (WGS) entry which is preliminary data.</text>
</comment>
<dbReference type="Pfam" id="PF13855">
    <property type="entry name" value="LRR_8"/>
    <property type="match status" value="1"/>
</dbReference>
<dbReference type="PANTHER" id="PTHR27004">
    <property type="entry name" value="RECEPTOR-LIKE PROTEIN 12 ISOFORM X1"/>
    <property type="match status" value="1"/>
</dbReference>
<gene>
    <name evidence="11" type="ORF">F3Y22_tig00006992pilonHSYRG00015</name>
</gene>
<dbReference type="PRINTS" id="PR00019">
    <property type="entry name" value="LEURICHRPT"/>
</dbReference>
<keyword evidence="6" id="KW-0677">Repeat</keyword>
<dbReference type="Pfam" id="PF00560">
    <property type="entry name" value="LRR_1"/>
    <property type="match status" value="2"/>
</dbReference>
<sequence>MVHDDMAYPCGIHDDVACPLRLNADVTWRVPSPPPSLQLYDVSENKLAGEIPSSICNLSSLTVLNLNKNGLGGTIPNCIGNLHGKLPQSFAKGCTMRGFRINNNQIEGSPRSLSHCKDLRLLNVGNNDLTDTFLKWLQSSDQLQVLILRSNRFYGQVDESDVVVSFTRLCVIDLSHNNFSGYLPTKFFENLHAIREGVKMEYMIDRTTDGTMSYVDGPIPSSFGELSELESLDLSSNKLHGKIPTELKNLGFLAVLNLSHNNLTRLIPQGKHFDTFTTESYLENLGLCGLPLSTSVGTEHGIYCIHNRETMVDH</sequence>
<evidence type="ECO:0000256" key="10">
    <source>
        <dbReference type="ARBA" id="ARBA00023180"/>
    </source>
</evidence>
<evidence type="ECO:0000256" key="4">
    <source>
        <dbReference type="ARBA" id="ARBA00022614"/>
    </source>
</evidence>
<dbReference type="GO" id="GO:0016301">
    <property type="term" value="F:kinase activity"/>
    <property type="evidence" value="ECO:0007669"/>
    <property type="project" value="UniProtKB-KW"/>
</dbReference>
<dbReference type="InterPro" id="IPR003591">
    <property type="entry name" value="Leu-rich_rpt_typical-subtyp"/>
</dbReference>
<proteinExistence type="inferred from homology"/>
<dbReference type="InterPro" id="IPR001611">
    <property type="entry name" value="Leu-rich_rpt"/>
</dbReference>
<accession>A0A6A3CCA4</accession>
<dbReference type="Gene3D" id="3.80.10.10">
    <property type="entry name" value="Ribonuclease Inhibitor"/>
    <property type="match status" value="1"/>
</dbReference>
<evidence type="ECO:0000313" key="12">
    <source>
        <dbReference type="Proteomes" id="UP000436088"/>
    </source>
</evidence>
<evidence type="ECO:0000256" key="7">
    <source>
        <dbReference type="ARBA" id="ARBA00022989"/>
    </source>
</evidence>
<comment type="similarity">
    <text evidence="2">Belongs to the RLP family.</text>
</comment>